<dbReference type="STRING" id="990121.A0A0V0ZZL1"/>
<feature type="binding site" evidence="7">
    <location>
        <position position="472"/>
    </location>
    <ligand>
        <name>Zn(2+)</name>
        <dbReference type="ChEBI" id="CHEBI:29105"/>
        <label>1</label>
    </ligand>
</feature>
<dbReference type="EMBL" id="JYDQ01000053">
    <property type="protein sequence ID" value="KRY17938.1"/>
    <property type="molecule type" value="Genomic_DNA"/>
</dbReference>
<feature type="active site" description="Proton donor" evidence="5">
    <location>
        <position position="324"/>
    </location>
</feature>
<evidence type="ECO:0000256" key="2">
    <source>
        <dbReference type="ARBA" id="ARBA00022535"/>
    </source>
</evidence>
<dbReference type="Pfam" id="PF00233">
    <property type="entry name" value="PDEase_I"/>
    <property type="match status" value="1"/>
</dbReference>
<dbReference type="AlphaFoldDB" id="A0A0V0ZZL1"/>
<comment type="caution">
    <text evidence="11">The sequence shown here is derived from an EMBL/GenBank/DDBJ whole genome shotgun (WGS) entry which is preliminary data.</text>
</comment>
<protein>
    <recommendedName>
        <fullName evidence="8">Phosphodiesterase</fullName>
        <ecNumber evidence="8">3.1.4.-</ecNumber>
    </recommendedName>
</protein>
<dbReference type="InterPro" id="IPR023174">
    <property type="entry name" value="PDEase_CS"/>
</dbReference>
<evidence type="ECO:0000313" key="11">
    <source>
        <dbReference type="EMBL" id="KRY17938.1"/>
    </source>
</evidence>
<evidence type="ECO:0000256" key="6">
    <source>
        <dbReference type="PIRSR" id="PIRSR623088-2"/>
    </source>
</evidence>
<dbReference type="InterPro" id="IPR036971">
    <property type="entry name" value="PDEase_catalytic_dom_sf"/>
</dbReference>
<keyword evidence="4 8" id="KW-0378">Hydrolase</keyword>
<dbReference type="SUPFAM" id="SSF109604">
    <property type="entry name" value="HD-domain/PDEase-like"/>
    <property type="match status" value="1"/>
</dbReference>
<feature type="binding site" evidence="7">
    <location>
        <position position="328"/>
    </location>
    <ligand>
        <name>Zn(2+)</name>
        <dbReference type="ChEBI" id="CHEBI:29105"/>
        <label>1</label>
    </ligand>
</feature>
<dbReference type="SMART" id="SM00471">
    <property type="entry name" value="HDc"/>
    <property type="match status" value="1"/>
</dbReference>
<feature type="binding site" evidence="7">
    <location>
        <position position="365"/>
    </location>
    <ligand>
        <name>Zn(2+)</name>
        <dbReference type="ChEBI" id="CHEBI:29105"/>
        <label>1</label>
    </ligand>
</feature>
<dbReference type="InterPro" id="IPR003607">
    <property type="entry name" value="HD/PDEase_dom"/>
</dbReference>
<comment type="similarity">
    <text evidence="1 8">Belongs to the cyclic nucleotide phosphodiesterase family.</text>
</comment>
<keyword evidence="12" id="KW-1185">Reference proteome</keyword>
<evidence type="ECO:0000256" key="5">
    <source>
        <dbReference type="PIRSR" id="PIRSR623088-1"/>
    </source>
</evidence>
<feature type="binding site" evidence="6">
    <location>
        <position position="523"/>
    </location>
    <ligand>
        <name>AMP</name>
        <dbReference type="ChEBI" id="CHEBI:456215"/>
    </ligand>
</feature>
<dbReference type="GO" id="GO:0004114">
    <property type="term" value="F:3',5'-cyclic-nucleotide phosphodiesterase activity"/>
    <property type="evidence" value="ECO:0007669"/>
    <property type="project" value="InterPro"/>
</dbReference>
<feature type="binding site" evidence="6">
    <location>
        <position position="365"/>
    </location>
    <ligand>
        <name>AMP</name>
        <dbReference type="ChEBI" id="CHEBI:456215"/>
    </ligand>
</feature>
<dbReference type="PRINTS" id="PR00387">
    <property type="entry name" value="PDIESTERASE1"/>
</dbReference>
<dbReference type="PANTHER" id="PTHR11347">
    <property type="entry name" value="CYCLIC NUCLEOTIDE PHOSPHODIESTERASE"/>
    <property type="match status" value="1"/>
</dbReference>
<keyword evidence="3 7" id="KW-0479">Metal-binding</keyword>
<evidence type="ECO:0000256" key="7">
    <source>
        <dbReference type="PIRSR" id="PIRSR623088-3"/>
    </source>
</evidence>
<feature type="binding site" evidence="7">
    <location>
        <position position="365"/>
    </location>
    <ligand>
        <name>Zn(2+)</name>
        <dbReference type="ChEBI" id="CHEBI:29105"/>
        <label>2</label>
    </ligand>
</feature>
<evidence type="ECO:0000256" key="9">
    <source>
        <dbReference type="SAM" id="SignalP"/>
    </source>
</evidence>
<dbReference type="InterPro" id="IPR023088">
    <property type="entry name" value="PDEase"/>
</dbReference>
<gene>
    <name evidence="11" type="primary">pde-1</name>
    <name evidence="11" type="ORF">T12_1892</name>
</gene>
<dbReference type="GO" id="GO:0046872">
    <property type="term" value="F:metal ion binding"/>
    <property type="evidence" value="ECO:0007669"/>
    <property type="project" value="UniProtKB-KW"/>
</dbReference>
<evidence type="ECO:0000256" key="3">
    <source>
        <dbReference type="ARBA" id="ARBA00022723"/>
    </source>
</evidence>
<sequence>MILRRLHPLRLLLAAIGCGGRLPLISREQHGKGREIGRPSWQPFDQSDKSQCWQRFAPPYHHHHYHRQQNICHYKRLLIWLASGCSSGTISVTIHPYRIFYCRRHHRLAVARPAITDPLASQQNFQLMDHSSQFYFLTLRKHACRLRYIIYQMHRGEMSSKDLIDNLEYAASILESTYVDSCRLQVEEQIDQIDSEDVPEEVRKWLALTFTQSVNEQHQKVSFKSVANAIRSGIRFDRLARRSMSSGLDIVPDNVAELLKNINDWNFDVFLLNELSENNALKCVSMALFSKYNFLNKYKIPMVKFEAFLNKLQQGYSKHNNPYHNLVHAADVTQTAHWLLAQSGLVECLTDLELFAYLFAAMVHDFEHTGHTNNYHVQSSSDYALIYNDRSVLENHHVSAIFRLMHDSSQYNILEKLTKEEIRQFRNLVIEIVLCTDMSTHFAQVKDVKQMITSDEEIDKTKALSFLIHCSDISHPAKIWPFHFRWTEQLMEEFFRQGDLEMAMGNPISPLCDRLTVNIADSQIAFIDFIVEPTMIICSELLAKLLEPVLQAFDSGSGERPKQLNSIDDFRMSQPWMKIIPENRMKWKEYIAQQNKLPE</sequence>
<dbReference type="Gene3D" id="1.10.1300.10">
    <property type="entry name" value="3'5'-cyclic nucleotide phosphodiesterase, catalytic domain"/>
    <property type="match status" value="1"/>
</dbReference>
<keyword evidence="2" id="KW-0140">cGMP</keyword>
<reference evidence="11 12" key="1">
    <citation type="submission" date="2015-01" db="EMBL/GenBank/DDBJ databases">
        <title>Evolution of Trichinella species and genotypes.</title>
        <authorList>
            <person name="Korhonen P.K."/>
            <person name="Edoardo P."/>
            <person name="Giuseppe L.R."/>
            <person name="Gasser R.B."/>
        </authorList>
    </citation>
    <scope>NUCLEOTIDE SEQUENCE [LARGE SCALE GENOMIC DNA]</scope>
    <source>
        <strain evidence="11">ISS2496</strain>
    </source>
</reference>
<dbReference type="PROSITE" id="PS00126">
    <property type="entry name" value="PDEASE_I_1"/>
    <property type="match status" value="1"/>
</dbReference>
<accession>A0A0V0ZZL1</accession>
<evidence type="ECO:0000256" key="4">
    <source>
        <dbReference type="ARBA" id="ARBA00022801"/>
    </source>
</evidence>
<dbReference type="OrthoDB" id="189220at2759"/>
<name>A0A0V0ZZL1_9BILA</name>
<dbReference type="CDD" id="cd00077">
    <property type="entry name" value="HDc"/>
    <property type="match status" value="1"/>
</dbReference>
<proteinExistence type="inferred from homology"/>
<feature type="binding site" evidence="7">
    <location>
        <position position="364"/>
    </location>
    <ligand>
        <name>Zn(2+)</name>
        <dbReference type="ChEBI" id="CHEBI:29105"/>
        <label>1</label>
    </ligand>
</feature>
<dbReference type="InterPro" id="IPR013706">
    <property type="entry name" value="PDE1_N"/>
</dbReference>
<dbReference type="PROSITE" id="PS51845">
    <property type="entry name" value="PDEASE_I_2"/>
    <property type="match status" value="1"/>
</dbReference>
<evidence type="ECO:0000256" key="1">
    <source>
        <dbReference type="ARBA" id="ARBA00007648"/>
    </source>
</evidence>
<evidence type="ECO:0000313" key="12">
    <source>
        <dbReference type="Proteomes" id="UP000054783"/>
    </source>
</evidence>
<comment type="cofactor">
    <cofactor evidence="8">
        <name>a divalent metal cation</name>
        <dbReference type="ChEBI" id="CHEBI:60240"/>
    </cofactor>
    <text evidence="8">Binds 2 divalent metal cations per subunit. Site 1 may preferentially bind zinc ions, while site 2 has a preference for magnesium and/or manganese ions.</text>
</comment>
<dbReference type="Proteomes" id="UP000054783">
    <property type="component" value="Unassembled WGS sequence"/>
</dbReference>
<dbReference type="Pfam" id="PF08499">
    <property type="entry name" value="PDEase_I_N"/>
    <property type="match status" value="1"/>
</dbReference>
<feature type="signal peptide" evidence="9">
    <location>
        <begin position="1"/>
        <end position="21"/>
    </location>
</feature>
<feature type="binding site" evidence="6">
    <location>
        <position position="472"/>
    </location>
    <ligand>
        <name>AMP</name>
        <dbReference type="ChEBI" id="CHEBI:456215"/>
    </ligand>
</feature>
<feature type="domain" description="PDEase" evidence="10">
    <location>
        <begin position="247"/>
        <end position="594"/>
    </location>
</feature>
<evidence type="ECO:0000256" key="8">
    <source>
        <dbReference type="RuleBase" id="RU363067"/>
    </source>
</evidence>
<feature type="binding site" evidence="6">
    <location>
        <begin position="324"/>
        <end position="328"/>
    </location>
    <ligand>
        <name>AMP</name>
        <dbReference type="ChEBI" id="CHEBI:456215"/>
    </ligand>
</feature>
<keyword evidence="9" id="KW-0732">Signal</keyword>
<dbReference type="EC" id="3.1.4.-" evidence="8"/>
<organism evidence="11 12">
    <name type="scientific">Trichinella patagoniensis</name>
    <dbReference type="NCBI Taxonomy" id="990121"/>
    <lineage>
        <taxon>Eukaryota</taxon>
        <taxon>Metazoa</taxon>
        <taxon>Ecdysozoa</taxon>
        <taxon>Nematoda</taxon>
        <taxon>Enoplea</taxon>
        <taxon>Dorylaimia</taxon>
        <taxon>Trichinellida</taxon>
        <taxon>Trichinellidae</taxon>
        <taxon>Trichinella</taxon>
    </lineage>
</organism>
<dbReference type="InterPro" id="IPR002073">
    <property type="entry name" value="PDEase_catalytic_dom"/>
</dbReference>
<evidence type="ECO:0000259" key="10">
    <source>
        <dbReference type="PROSITE" id="PS51845"/>
    </source>
</evidence>
<dbReference type="GO" id="GO:0007165">
    <property type="term" value="P:signal transduction"/>
    <property type="evidence" value="ECO:0007669"/>
    <property type="project" value="InterPro"/>
</dbReference>
<feature type="chain" id="PRO_5006874186" description="Phosphodiesterase" evidence="9">
    <location>
        <begin position="22"/>
        <end position="599"/>
    </location>
</feature>